<keyword evidence="3" id="KW-1185">Reference proteome</keyword>
<evidence type="ECO:0000313" key="2">
    <source>
        <dbReference type="EMBL" id="MFC3885781.1"/>
    </source>
</evidence>
<name>A0ABV8B8Q1_9BACI</name>
<comment type="caution">
    <text evidence="2">The sequence shown here is derived from an EMBL/GenBank/DDBJ whole genome shotgun (WGS) entry which is preliminary data.</text>
</comment>
<evidence type="ECO:0000313" key="3">
    <source>
        <dbReference type="Proteomes" id="UP001595752"/>
    </source>
</evidence>
<protein>
    <submittedName>
        <fullName evidence="2">3-hydroxyacyl-CoA dehydrogenase NAD-binding domain-containing protein</fullName>
    </submittedName>
</protein>
<accession>A0ABV8B8Q1</accession>
<dbReference type="EMBL" id="JBHRZT010000072">
    <property type="protein sequence ID" value="MFC3885781.1"/>
    <property type="molecule type" value="Genomic_DNA"/>
</dbReference>
<dbReference type="Gene3D" id="3.40.50.720">
    <property type="entry name" value="NAD(P)-binding Rossmann-like Domain"/>
    <property type="match status" value="1"/>
</dbReference>
<proteinExistence type="predicted"/>
<sequence>MSHIFIQQRGEAVMKKIAVLGAGVMGHGITQIYAQEGYDVCLVEV</sequence>
<reference evidence="3" key="1">
    <citation type="journal article" date="2019" name="Int. J. Syst. Evol. Microbiol.">
        <title>The Global Catalogue of Microorganisms (GCM) 10K type strain sequencing project: providing services to taxonomists for standard genome sequencing and annotation.</title>
        <authorList>
            <consortium name="The Broad Institute Genomics Platform"/>
            <consortium name="The Broad Institute Genome Sequencing Center for Infectious Disease"/>
            <person name="Wu L."/>
            <person name="Ma J."/>
        </authorList>
    </citation>
    <scope>NUCLEOTIDE SEQUENCE [LARGE SCALE GENOMIC DNA]</scope>
    <source>
        <strain evidence="3">CCUG 61889</strain>
    </source>
</reference>
<dbReference type="Pfam" id="PF02737">
    <property type="entry name" value="3HCDH_N"/>
    <property type="match status" value="1"/>
</dbReference>
<dbReference type="Proteomes" id="UP001595752">
    <property type="component" value="Unassembled WGS sequence"/>
</dbReference>
<gene>
    <name evidence="2" type="ORF">ACFOU2_20805</name>
</gene>
<dbReference type="InterPro" id="IPR006176">
    <property type="entry name" value="3-OHacyl-CoA_DH_NAD-bd"/>
</dbReference>
<dbReference type="SUPFAM" id="SSF51735">
    <property type="entry name" value="NAD(P)-binding Rossmann-fold domains"/>
    <property type="match status" value="1"/>
</dbReference>
<evidence type="ECO:0000259" key="1">
    <source>
        <dbReference type="Pfam" id="PF02737"/>
    </source>
</evidence>
<organism evidence="2 3">
    <name type="scientific">Bacillus songklensis</name>
    <dbReference type="NCBI Taxonomy" id="1069116"/>
    <lineage>
        <taxon>Bacteria</taxon>
        <taxon>Bacillati</taxon>
        <taxon>Bacillota</taxon>
        <taxon>Bacilli</taxon>
        <taxon>Bacillales</taxon>
        <taxon>Bacillaceae</taxon>
        <taxon>Bacillus</taxon>
    </lineage>
</organism>
<dbReference type="InterPro" id="IPR036291">
    <property type="entry name" value="NAD(P)-bd_dom_sf"/>
</dbReference>
<feature type="domain" description="3-hydroxyacyl-CoA dehydrogenase NAD binding" evidence="1">
    <location>
        <begin position="16"/>
        <end position="44"/>
    </location>
</feature>